<protein>
    <submittedName>
        <fullName evidence="1">Uncharacterized protein</fullName>
    </submittedName>
</protein>
<organism evidence="1 2">
    <name type="scientific">Ogataea philodendri</name>
    <dbReference type="NCBI Taxonomy" id="1378263"/>
    <lineage>
        <taxon>Eukaryota</taxon>
        <taxon>Fungi</taxon>
        <taxon>Dikarya</taxon>
        <taxon>Ascomycota</taxon>
        <taxon>Saccharomycotina</taxon>
        <taxon>Pichiomycetes</taxon>
        <taxon>Pichiales</taxon>
        <taxon>Pichiaceae</taxon>
        <taxon>Ogataea</taxon>
    </lineage>
</organism>
<accession>A0A9P8P2E5</accession>
<evidence type="ECO:0000313" key="2">
    <source>
        <dbReference type="Proteomes" id="UP000769157"/>
    </source>
</evidence>
<dbReference type="GeneID" id="70236620"/>
<keyword evidence="2" id="KW-1185">Reference proteome</keyword>
<reference evidence="1" key="2">
    <citation type="submission" date="2021-01" db="EMBL/GenBank/DDBJ databases">
        <authorList>
            <person name="Schikora-Tamarit M.A."/>
        </authorList>
    </citation>
    <scope>NUCLEOTIDE SEQUENCE</scope>
    <source>
        <strain evidence="1">CBS6075</strain>
    </source>
</reference>
<reference evidence="1" key="1">
    <citation type="journal article" date="2021" name="Open Biol.">
        <title>Shared evolutionary footprints suggest mitochondrial oxidative damage underlies multiple complex I losses in fungi.</title>
        <authorList>
            <person name="Schikora-Tamarit M.A."/>
            <person name="Marcet-Houben M."/>
            <person name="Nosek J."/>
            <person name="Gabaldon T."/>
        </authorList>
    </citation>
    <scope>NUCLEOTIDE SEQUENCE</scope>
    <source>
        <strain evidence="1">CBS6075</strain>
    </source>
</reference>
<evidence type="ECO:0000313" key="1">
    <source>
        <dbReference type="EMBL" id="KAH3664303.1"/>
    </source>
</evidence>
<gene>
    <name evidence="1" type="ORF">OGAPHI_004655</name>
</gene>
<dbReference type="EMBL" id="JAEUBE010000327">
    <property type="protein sequence ID" value="KAH3664303.1"/>
    <property type="molecule type" value="Genomic_DNA"/>
</dbReference>
<dbReference type="RefSeq" id="XP_046060575.1">
    <property type="nucleotide sequence ID" value="XM_046205756.1"/>
</dbReference>
<proteinExistence type="predicted"/>
<dbReference type="AlphaFoldDB" id="A0A9P8P2E5"/>
<dbReference type="Proteomes" id="UP000769157">
    <property type="component" value="Unassembled WGS sequence"/>
</dbReference>
<name>A0A9P8P2E5_9ASCO</name>
<sequence length="71" mass="7754">MVDKSTRKYPKVDKAFRRGLESFNDWNVSCLPFNSLLMSSGVSKKLAIASAESSSSLKFAMLSSIDCSSVV</sequence>
<comment type="caution">
    <text evidence="1">The sequence shown here is derived from an EMBL/GenBank/DDBJ whole genome shotgun (WGS) entry which is preliminary data.</text>
</comment>